<protein>
    <submittedName>
        <fullName evidence="5">Putative ATP-binding component of a transport system</fullName>
    </submittedName>
</protein>
<dbReference type="PROSITE" id="PS00211">
    <property type="entry name" value="ABC_TRANSPORTER_1"/>
    <property type="match status" value="1"/>
</dbReference>
<accession>A0A0H3FTX5</accession>
<dbReference type="InterPro" id="IPR003439">
    <property type="entry name" value="ABC_transporter-like_ATP-bd"/>
</dbReference>
<dbReference type="PROSITE" id="PS50893">
    <property type="entry name" value="ABC_TRANSPORTER_2"/>
    <property type="match status" value="1"/>
</dbReference>
<dbReference type="SMART" id="SM00382">
    <property type="entry name" value="AAA"/>
    <property type="match status" value="1"/>
</dbReference>
<dbReference type="Pfam" id="PF00005">
    <property type="entry name" value="ABC_tran"/>
    <property type="match status" value="1"/>
</dbReference>
<gene>
    <name evidence="5" type="ordered locus">EAE_21635</name>
</gene>
<reference evidence="5 6" key="1">
    <citation type="journal article" date="2012" name="J. Bacteriol.">
        <title>Complete genome sequence of Enterobacter aerogenes KCTC 2190.</title>
        <authorList>
            <person name="Shin S.H."/>
            <person name="Kim S."/>
            <person name="Kim J.Y."/>
            <person name="Lee S."/>
            <person name="Um Y."/>
            <person name="Oh M.K."/>
            <person name="Kim Y.R."/>
            <person name="Lee J."/>
            <person name="Yang K.S."/>
        </authorList>
    </citation>
    <scope>NUCLEOTIDE SEQUENCE [LARGE SCALE GENOMIC DNA]</scope>
    <source>
        <strain evidence="5 6">KCTC 2190</strain>
    </source>
</reference>
<sequence length="214" mass="23231">MLTVHNLTLTLQRQPLLCGVNFSVAPGEVLALMGPSGSGKSTLFAWMIGALADTFRAEGELWLNKRRCDGLATEARRIGILFQDALLFDHFSVGHNLQLALPAEIRGAARQDEVEQALARAGMPGFASRDPATLSGGQRARVSLLRALLARPQALLLDEPFNRLDAELRADFRQWVFAEIDRLAIPAVLVTHDSQDLPPGGLCINIAAWQANSA</sequence>
<dbReference type="GO" id="GO:0016887">
    <property type="term" value="F:ATP hydrolysis activity"/>
    <property type="evidence" value="ECO:0007669"/>
    <property type="project" value="InterPro"/>
</dbReference>
<evidence type="ECO:0000256" key="3">
    <source>
        <dbReference type="ARBA" id="ARBA00022840"/>
    </source>
</evidence>
<dbReference type="InterPro" id="IPR027417">
    <property type="entry name" value="P-loop_NTPase"/>
</dbReference>
<dbReference type="HOGENOM" id="CLU_000604_1_22_6"/>
<evidence type="ECO:0000313" key="6">
    <source>
        <dbReference type="Proteomes" id="UP000008881"/>
    </source>
</evidence>
<evidence type="ECO:0000259" key="4">
    <source>
        <dbReference type="PROSITE" id="PS50893"/>
    </source>
</evidence>
<evidence type="ECO:0000256" key="1">
    <source>
        <dbReference type="ARBA" id="ARBA00022448"/>
    </source>
</evidence>
<dbReference type="PATRIC" id="fig|1028307.3.peg.4307"/>
<dbReference type="GO" id="GO:0005524">
    <property type="term" value="F:ATP binding"/>
    <property type="evidence" value="ECO:0007669"/>
    <property type="project" value="UniProtKB-KW"/>
</dbReference>
<dbReference type="InterPro" id="IPR050093">
    <property type="entry name" value="ABC_SmlMolc_Importer"/>
</dbReference>
<dbReference type="GeneID" id="93312501"/>
<name>A0A0H3FTX5_KLEAK</name>
<keyword evidence="3 5" id="KW-0067">ATP-binding</keyword>
<organism evidence="5 6">
    <name type="scientific">Klebsiella aerogenes (strain ATCC 13048 / DSM 30053 / CCUG 1429 / JCM 1235 / KCTC 2190 / NBRC 13534 / NCIMB 10102 / NCTC 10006 / CDC 819-56)</name>
    <name type="common">Enterobacter aerogenes</name>
    <dbReference type="NCBI Taxonomy" id="1028307"/>
    <lineage>
        <taxon>Bacteria</taxon>
        <taxon>Pseudomonadati</taxon>
        <taxon>Pseudomonadota</taxon>
        <taxon>Gammaproteobacteria</taxon>
        <taxon>Enterobacterales</taxon>
        <taxon>Enterobacteriaceae</taxon>
        <taxon>Klebsiella/Raoultella group</taxon>
        <taxon>Klebsiella</taxon>
    </lineage>
</organism>
<dbReference type="PANTHER" id="PTHR42781:SF4">
    <property type="entry name" value="SPERMIDINE_PUTRESCINE IMPORT ATP-BINDING PROTEIN POTA"/>
    <property type="match status" value="1"/>
</dbReference>
<dbReference type="PANTHER" id="PTHR42781">
    <property type="entry name" value="SPERMIDINE/PUTRESCINE IMPORT ATP-BINDING PROTEIN POTA"/>
    <property type="match status" value="1"/>
</dbReference>
<dbReference type="OrthoDB" id="9802264at2"/>
<dbReference type="Proteomes" id="UP000008881">
    <property type="component" value="Chromosome"/>
</dbReference>
<dbReference type="eggNOG" id="COG4136">
    <property type="taxonomic scope" value="Bacteria"/>
</dbReference>
<dbReference type="AlphaFoldDB" id="A0A0H3FTX5"/>
<evidence type="ECO:0000313" key="5">
    <source>
        <dbReference type="EMBL" id="AEG99230.1"/>
    </source>
</evidence>
<keyword evidence="6" id="KW-1185">Reference proteome</keyword>
<dbReference type="EMBL" id="CP002824">
    <property type="protein sequence ID" value="AEG99230.1"/>
    <property type="molecule type" value="Genomic_DNA"/>
</dbReference>
<dbReference type="SUPFAM" id="SSF52540">
    <property type="entry name" value="P-loop containing nucleoside triphosphate hydrolases"/>
    <property type="match status" value="1"/>
</dbReference>
<keyword evidence="2" id="KW-0547">Nucleotide-binding</keyword>
<dbReference type="InterPro" id="IPR003593">
    <property type="entry name" value="AAA+_ATPase"/>
</dbReference>
<proteinExistence type="predicted"/>
<dbReference type="RefSeq" id="WP_015705773.1">
    <property type="nucleotide sequence ID" value="NC_015663.1"/>
</dbReference>
<dbReference type="Gene3D" id="3.40.50.300">
    <property type="entry name" value="P-loop containing nucleotide triphosphate hydrolases"/>
    <property type="match status" value="1"/>
</dbReference>
<evidence type="ECO:0000256" key="2">
    <source>
        <dbReference type="ARBA" id="ARBA00022741"/>
    </source>
</evidence>
<feature type="domain" description="ABC transporter" evidence="4">
    <location>
        <begin position="2"/>
        <end position="214"/>
    </location>
</feature>
<keyword evidence="1" id="KW-0813">Transport</keyword>
<dbReference type="InterPro" id="IPR017871">
    <property type="entry name" value="ABC_transporter-like_CS"/>
</dbReference>
<dbReference type="KEGG" id="eae:EAE_21635"/>